<dbReference type="InterPro" id="IPR019462">
    <property type="entry name" value="DNA-dir_RNA_pol_bsu_external_1"/>
</dbReference>
<evidence type="ECO:0000256" key="6">
    <source>
        <dbReference type="ARBA" id="ARBA00048552"/>
    </source>
</evidence>
<dbReference type="Pfam" id="PF04565">
    <property type="entry name" value="RNA_pol_Rpb2_3"/>
    <property type="match status" value="1"/>
</dbReference>
<evidence type="ECO:0000256" key="5">
    <source>
        <dbReference type="ARBA" id="ARBA00025935"/>
    </source>
</evidence>
<proteinExistence type="inferred from homology"/>
<dbReference type="SUPFAM" id="SSF64484">
    <property type="entry name" value="beta and beta-prime subunits of DNA dependent RNA-polymerase"/>
    <property type="match status" value="1"/>
</dbReference>
<evidence type="ECO:0000256" key="1">
    <source>
        <dbReference type="ARBA" id="ARBA00022478"/>
    </source>
</evidence>
<evidence type="ECO:0000313" key="17">
    <source>
        <dbReference type="Proteomes" id="UP000093044"/>
    </source>
</evidence>
<dbReference type="Pfam" id="PF00562">
    <property type="entry name" value="RNA_pol_Rpb2_6"/>
    <property type="match status" value="1"/>
</dbReference>
<dbReference type="Gene3D" id="2.40.50.100">
    <property type="match status" value="1"/>
</dbReference>
<evidence type="ECO:0000256" key="2">
    <source>
        <dbReference type="ARBA" id="ARBA00022679"/>
    </source>
</evidence>
<keyword evidence="2 7" id="KW-0808">Transferase</keyword>
<dbReference type="InterPro" id="IPR042107">
    <property type="entry name" value="DNA-dir_RNA_pol_bsu_ext_1_sf"/>
</dbReference>
<keyword evidence="17" id="KW-1185">Reference proteome</keyword>
<dbReference type="Pfam" id="PF04561">
    <property type="entry name" value="RNA_pol_Rpb2_2"/>
    <property type="match status" value="2"/>
</dbReference>
<evidence type="ECO:0000256" key="7">
    <source>
        <dbReference type="HAMAP-Rule" id="MF_01321"/>
    </source>
</evidence>
<dbReference type="RefSeq" id="WP_066743714.1">
    <property type="nucleotide sequence ID" value="NZ_CP016757.1"/>
</dbReference>
<dbReference type="InterPro" id="IPR007120">
    <property type="entry name" value="DNA-dir_RNAP_su2_dom"/>
</dbReference>
<dbReference type="PANTHER" id="PTHR20856">
    <property type="entry name" value="DNA-DIRECTED RNA POLYMERASE I SUBUNIT 2"/>
    <property type="match status" value="1"/>
</dbReference>
<dbReference type="GeneID" id="83057219"/>
<dbReference type="Gene3D" id="3.90.1100.10">
    <property type="match status" value="2"/>
</dbReference>
<dbReference type="InterPro" id="IPR015712">
    <property type="entry name" value="DNA-dir_RNA_pol_su2"/>
</dbReference>
<feature type="domain" description="RNA polymerase Rpb2" evidence="12">
    <location>
        <begin position="290"/>
        <end position="393"/>
    </location>
</feature>
<dbReference type="InterPro" id="IPR007645">
    <property type="entry name" value="RNA_pol_Rpb2_3"/>
</dbReference>
<dbReference type="AlphaFoldDB" id="A0A1B2I3H9"/>
<evidence type="ECO:0000259" key="15">
    <source>
        <dbReference type="Pfam" id="PF10385"/>
    </source>
</evidence>
<dbReference type="HAMAP" id="MF_01321">
    <property type="entry name" value="RNApol_bact_RpoB"/>
    <property type="match status" value="1"/>
</dbReference>
<comment type="function">
    <text evidence="7 9">DNA-dependent RNA polymerase catalyzes the transcription of DNA into RNA using the four ribonucleoside triphosphates as substrates.</text>
</comment>
<dbReference type="Gene3D" id="2.30.150.10">
    <property type="entry name" value="DNA-directed RNA polymerase, beta subunit, external 1 domain"/>
    <property type="match status" value="1"/>
</dbReference>
<dbReference type="FunFam" id="3.90.1800.10:FF:000001">
    <property type="entry name" value="DNA-directed RNA polymerase subunit beta"/>
    <property type="match status" value="1"/>
</dbReference>
<dbReference type="InterPro" id="IPR010243">
    <property type="entry name" value="RNA_pol_bsu_bac"/>
</dbReference>
<comment type="similarity">
    <text evidence="7 8">Belongs to the RNA polymerase beta chain family.</text>
</comment>
<dbReference type="EC" id="2.7.7.6" evidence="7 9"/>
<feature type="domain" description="DNA-directed RNA polymerase subunit 2 hybrid-binding" evidence="10">
    <location>
        <begin position="661"/>
        <end position="1053"/>
    </location>
</feature>
<evidence type="ECO:0000259" key="14">
    <source>
        <dbReference type="Pfam" id="PF04565"/>
    </source>
</evidence>
<accession>A0A1B2I3H9</accession>
<reference evidence="16" key="1">
    <citation type="submission" date="2016-08" db="EMBL/GenBank/DDBJ databases">
        <title>Complete genome of Cloacibacillus porcorum.</title>
        <authorList>
            <person name="Looft T."/>
            <person name="Bayles D.O."/>
            <person name="Alt D.P."/>
        </authorList>
    </citation>
    <scope>NUCLEOTIDE SEQUENCE [LARGE SCALE GENOMIC DNA]</scope>
    <source>
        <strain evidence="16">CL-84</strain>
    </source>
</reference>
<dbReference type="InterPro" id="IPR007641">
    <property type="entry name" value="RNA_pol_Rpb2_7"/>
</dbReference>
<dbReference type="NCBIfam" id="NF001616">
    <property type="entry name" value="PRK00405.1"/>
    <property type="match status" value="1"/>
</dbReference>
<dbReference type="InterPro" id="IPR007644">
    <property type="entry name" value="RNA_pol_bsu_protrusion"/>
</dbReference>
<feature type="domain" description="RNA polymerase beta subunit protrusion" evidence="13">
    <location>
        <begin position="29"/>
        <end position="439"/>
    </location>
</feature>
<evidence type="ECO:0000313" key="16">
    <source>
        <dbReference type="EMBL" id="ANZ44507.1"/>
    </source>
</evidence>
<dbReference type="Gene3D" id="3.90.1800.10">
    <property type="entry name" value="RNA polymerase alpha subunit dimerisation domain"/>
    <property type="match status" value="1"/>
</dbReference>
<evidence type="ECO:0000256" key="4">
    <source>
        <dbReference type="ARBA" id="ARBA00023163"/>
    </source>
</evidence>
<dbReference type="InterPro" id="IPR037034">
    <property type="entry name" value="RNA_pol_Rpb2_2_sf"/>
</dbReference>
<dbReference type="GO" id="GO:0006351">
    <property type="term" value="P:DNA-templated transcription"/>
    <property type="evidence" value="ECO:0007669"/>
    <property type="project" value="UniProtKB-UniRule"/>
</dbReference>
<dbReference type="GO" id="GO:0003677">
    <property type="term" value="F:DNA binding"/>
    <property type="evidence" value="ECO:0007669"/>
    <property type="project" value="UniProtKB-UniRule"/>
</dbReference>
<evidence type="ECO:0000256" key="3">
    <source>
        <dbReference type="ARBA" id="ARBA00022695"/>
    </source>
</evidence>
<feature type="domain" description="RNA polymerase Rpb2" evidence="14">
    <location>
        <begin position="453"/>
        <end position="521"/>
    </location>
</feature>
<sequence length="1226" mass="137415">MQVKQTSGKAFERRVVFGKEKNLIALPDLVEVQRNSYQWFFQADREPDMRASQGLQELFDEIFPIESYDGSFALEFVRYYVDPVPISLDEARSRDLTWSRPLRATIRLINKKTGEIKEEEIYLGDFPAMTERGTFIINGTERVVVNQLARSAGVYYSADLGIPGQETFVAKLIPDRGAWIEYDLAPGDVLSVKIDNRKKIPVTMMLRAFGIQSTDEIISLFDGKEVEKDLVDDDVRGMLLAEDILSNDGSGTVEIRKNTRLTKEHMEVLWNHGRTKVWVWDIDPALAVTIERDNTDTPDAAMLELFRKLRPNEPARMENAREYITSIFFDPRRYNLGRVGRYKINRRLQLDIPNTERLLTVTDIVAIIKGLIRLRDGSEHMDDIDHLGNRRVRAVGELLQNQVRIGLLRMERIARERMTTTPDLATAMAKDLINVRPISAALREFFGSGQLSQFMDQTNPLAELTHRRRLSALGPGGLSRERAGFEARDVHHTHYGRVCPIETPEGPNIGLVTSLATFARINEYGFLVCPRRKVVDGKVTEEIVYLSADDEDEYYVGRADLPMDDEGNVLPSLTGGIYVRHHDNTIEIDPKELDYLDISPKQIVSISTALIPFLEHDDANRALMGSNMQRQAVPLVFPDSPIVGTGIEHRIAKDSGSCVVSRRAGTVTYVDADLIVIRTDDGGQDEYHMPKFRRSNQGTVIHQRPLVYTGQHVDANEIIGDGQACDQGELALGRNVVVAFVSWEGYNFEDAILLSQKLVKEDFYTSIHIEEYEVESRDTKLGPEEISRDIPNVGEDALKNLDEDGIVRVGAEVKAGDILVGKVTPKGESDQSPEEKLLRAIFGEKAREVRDTSLRVPHGEGGKVVEIKRLSREKNSEDLSPGVNEVVKVYVAQFRKITEGDKMAGRHGNKGVVSRIMAEEDMPYLSDGTPVDVVLNPLGVPSRMNLGQVLETMLGFVAMQRGYKVVTPVFESATAEDIAPDVKWIQQNKYPEMRDDCKITIYDGRTGEPMANQVMVGVMYMLKLIHLVDDKIHARSIGPYSLITQQPLGGKTQFGGQRFGEMEVWALEGYGAAHMLQEMLTVKSDDIRGRLKTYERIVKGENLAKPGVPESFRVLIKELQGLALDVEIMYADGSFGELVLNDDDDERGPRHVSFKPDATVDDLDAVFSPDVDAPAKAAGSNDLFNESAVEYSGLELHETDEERDAAILSDDLFESDPQTGEQGDED</sequence>
<keyword evidence="1 7" id="KW-0240">DNA-directed RNA polymerase</keyword>
<name>A0A1B2I3H9_9BACT</name>
<feature type="domain" description="DNA-directed RNA polymerase beta subunit external 1" evidence="15">
    <location>
        <begin position="532"/>
        <end position="599"/>
    </location>
</feature>
<evidence type="ECO:0000259" key="11">
    <source>
        <dbReference type="Pfam" id="PF04560"/>
    </source>
</evidence>
<gene>
    <name evidence="7" type="primary">rpoB</name>
    <name evidence="16" type="ORF">BED41_05040</name>
</gene>
<dbReference type="InterPro" id="IPR007121">
    <property type="entry name" value="RNA_pol_bsu_CS"/>
</dbReference>
<dbReference type="EMBL" id="CP016757">
    <property type="protein sequence ID" value="ANZ44507.1"/>
    <property type="molecule type" value="Genomic_DNA"/>
</dbReference>
<dbReference type="KEGG" id="cpor:BED41_05040"/>
<dbReference type="CDD" id="cd00653">
    <property type="entry name" value="RNA_pol_B_RPB2"/>
    <property type="match status" value="1"/>
</dbReference>
<evidence type="ECO:0000256" key="8">
    <source>
        <dbReference type="RuleBase" id="RU000434"/>
    </source>
</evidence>
<feature type="domain" description="RNA polymerase Rpb2" evidence="12">
    <location>
        <begin position="150"/>
        <end position="220"/>
    </location>
</feature>
<dbReference type="NCBIfam" id="TIGR02013">
    <property type="entry name" value="rpoB"/>
    <property type="match status" value="1"/>
</dbReference>
<keyword evidence="4 7" id="KW-0804">Transcription</keyword>
<dbReference type="InterPro" id="IPR014724">
    <property type="entry name" value="RNA_pol_RPB2_OB-fold"/>
</dbReference>
<dbReference type="Gene3D" id="2.40.270.10">
    <property type="entry name" value="DNA-directed RNA polymerase, subunit 2, domain 6"/>
    <property type="match status" value="1"/>
</dbReference>
<dbReference type="GO" id="GO:0003899">
    <property type="term" value="F:DNA-directed RNA polymerase activity"/>
    <property type="evidence" value="ECO:0007669"/>
    <property type="project" value="UniProtKB-UniRule"/>
</dbReference>
<dbReference type="InterPro" id="IPR007642">
    <property type="entry name" value="RNA_pol_Rpb2_2"/>
</dbReference>
<protein>
    <recommendedName>
        <fullName evidence="7 9">DNA-directed RNA polymerase subunit beta</fullName>
        <shortName evidence="7">RNAP subunit beta</shortName>
        <ecNumber evidence="7 9">2.7.7.6</ecNumber>
    </recommendedName>
    <alternativeName>
        <fullName evidence="7">RNA polymerase subunit beta</fullName>
    </alternativeName>
    <alternativeName>
        <fullName evidence="7">Transcriptase subunit beta</fullName>
    </alternativeName>
</protein>
<comment type="catalytic activity">
    <reaction evidence="6 7 9">
        <text>RNA(n) + a ribonucleoside 5'-triphosphate = RNA(n+1) + diphosphate</text>
        <dbReference type="Rhea" id="RHEA:21248"/>
        <dbReference type="Rhea" id="RHEA-COMP:14527"/>
        <dbReference type="Rhea" id="RHEA-COMP:17342"/>
        <dbReference type="ChEBI" id="CHEBI:33019"/>
        <dbReference type="ChEBI" id="CHEBI:61557"/>
        <dbReference type="ChEBI" id="CHEBI:140395"/>
        <dbReference type="EC" id="2.7.7.6"/>
    </reaction>
</comment>
<dbReference type="GO" id="GO:0000428">
    <property type="term" value="C:DNA-directed RNA polymerase complex"/>
    <property type="evidence" value="ECO:0007669"/>
    <property type="project" value="UniProtKB-KW"/>
</dbReference>
<dbReference type="STRING" id="1197717.BED41_05040"/>
<dbReference type="Gene3D" id="2.40.50.150">
    <property type="match status" value="1"/>
</dbReference>
<evidence type="ECO:0000259" key="10">
    <source>
        <dbReference type="Pfam" id="PF00562"/>
    </source>
</evidence>
<dbReference type="Gene3D" id="3.90.1110.10">
    <property type="entry name" value="RNA polymerase Rpb2, domain 2"/>
    <property type="match status" value="2"/>
</dbReference>
<organism evidence="16 17">
    <name type="scientific">Cloacibacillus porcorum</name>
    <dbReference type="NCBI Taxonomy" id="1197717"/>
    <lineage>
        <taxon>Bacteria</taxon>
        <taxon>Thermotogati</taxon>
        <taxon>Synergistota</taxon>
        <taxon>Synergistia</taxon>
        <taxon>Synergistales</taxon>
        <taxon>Synergistaceae</taxon>
        <taxon>Cloacibacillus</taxon>
    </lineage>
</organism>
<dbReference type="Pfam" id="PF04560">
    <property type="entry name" value="RNA_pol_Rpb2_7"/>
    <property type="match status" value="1"/>
</dbReference>
<dbReference type="InterPro" id="IPR037033">
    <property type="entry name" value="DNA-dir_RNAP_su2_hyb_sf"/>
</dbReference>
<keyword evidence="3 7" id="KW-0548">Nucleotidyltransferase</keyword>
<dbReference type="Proteomes" id="UP000093044">
    <property type="component" value="Chromosome"/>
</dbReference>
<dbReference type="GO" id="GO:0032549">
    <property type="term" value="F:ribonucleoside binding"/>
    <property type="evidence" value="ECO:0007669"/>
    <property type="project" value="InterPro"/>
</dbReference>
<evidence type="ECO:0000259" key="13">
    <source>
        <dbReference type="Pfam" id="PF04563"/>
    </source>
</evidence>
<dbReference type="Pfam" id="PF04563">
    <property type="entry name" value="RNA_pol_Rpb2_1"/>
    <property type="match status" value="1"/>
</dbReference>
<evidence type="ECO:0000259" key="12">
    <source>
        <dbReference type="Pfam" id="PF04561"/>
    </source>
</evidence>
<dbReference type="PROSITE" id="PS01166">
    <property type="entry name" value="RNA_POL_BETA"/>
    <property type="match status" value="1"/>
</dbReference>
<dbReference type="Pfam" id="PF10385">
    <property type="entry name" value="RNA_pol_Rpb2_45"/>
    <property type="match status" value="1"/>
</dbReference>
<evidence type="ECO:0000256" key="9">
    <source>
        <dbReference type="RuleBase" id="RU363031"/>
    </source>
</evidence>
<feature type="domain" description="RNA polymerase Rpb2" evidence="11">
    <location>
        <begin position="1055"/>
        <end position="1129"/>
    </location>
</feature>
<dbReference type="OrthoDB" id="9803954at2"/>
<comment type="subunit">
    <text evidence="5 7 9">The RNAP catalytic core consists of 2 alpha, 1 beta, 1 beta' and 1 omega subunit. When a sigma factor is associated with the core the holoenzyme is formed, which can initiate transcription.</text>
</comment>